<dbReference type="AlphaFoldDB" id="D8JQ78"/>
<dbReference type="EMBL" id="CP002083">
    <property type="protein sequence ID" value="ADJ21999.1"/>
    <property type="molecule type" value="Genomic_DNA"/>
</dbReference>
<proteinExistence type="predicted"/>
<evidence type="ECO:0000313" key="2">
    <source>
        <dbReference type="Proteomes" id="UP000002033"/>
    </source>
</evidence>
<sequence length="147" mass="16974">MTRERILDTRTGGTVAVTCPAESGISYLMRGAADPFHPWHGRAWWFWIVQFNRMLARGVKPGAAYRYARMMMTGGCSRRQAIEIIAERDCGHLGTAIEIVDIDDLPKDRTYRAAWRRSRNGGPVWVDEDRAQQIDEERMWRDFDARA</sequence>
<dbReference type="HOGENOM" id="CLU_1765554_0_0_5"/>
<dbReference type="eggNOG" id="ENOG502ZKW1">
    <property type="taxonomic scope" value="Bacteria"/>
</dbReference>
<accession>D8JQ78</accession>
<gene>
    <name evidence="1" type="ordered locus">Hden_0173</name>
</gene>
<dbReference type="KEGG" id="hdn:Hden_0173"/>
<keyword evidence="2" id="KW-1185">Reference proteome</keyword>
<dbReference type="OrthoDB" id="8465363at2"/>
<protein>
    <submittedName>
        <fullName evidence="1">Uncharacterized protein</fullName>
    </submittedName>
</protein>
<organism evidence="1 2">
    <name type="scientific">Hyphomicrobium denitrificans (strain ATCC 51888 / DSM 1869 / NCIMB 11706 / TK 0415)</name>
    <dbReference type="NCBI Taxonomy" id="582899"/>
    <lineage>
        <taxon>Bacteria</taxon>
        <taxon>Pseudomonadati</taxon>
        <taxon>Pseudomonadota</taxon>
        <taxon>Alphaproteobacteria</taxon>
        <taxon>Hyphomicrobiales</taxon>
        <taxon>Hyphomicrobiaceae</taxon>
        <taxon>Hyphomicrobium</taxon>
    </lineage>
</organism>
<evidence type="ECO:0000313" key="1">
    <source>
        <dbReference type="EMBL" id="ADJ21999.1"/>
    </source>
</evidence>
<dbReference type="Proteomes" id="UP000002033">
    <property type="component" value="Chromosome"/>
</dbReference>
<reference evidence="2" key="1">
    <citation type="journal article" date="2011" name="J. Bacteriol.">
        <title>Genome sequences of eight morphologically diverse alphaproteobacteria.</title>
        <authorList>
            <consortium name="US DOE Joint Genome Institute"/>
            <person name="Brown P.J."/>
            <person name="Kysela D.T."/>
            <person name="Buechlein A."/>
            <person name="Hemmerich C."/>
            <person name="Brun Y.V."/>
        </authorList>
    </citation>
    <scope>NUCLEOTIDE SEQUENCE [LARGE SCALE GENOMIC DNA]</scope>
    <source>
        <strain evidence="2">ATCC 51888 / DSM 1869 / NCIB 11706 / TK 0415</strain>
    </source>
</reference>
<name>D8JQ78_HYPDA</name>
<dbReference type="RefSeq" id="WP_013214218.1">
    <property type="nucleotide sequence ID" value="NC_014313.1"/>
</dbReference>
<dbReference type="STRING" id="582899.Hden_0173"/>